<dbReference type="GO" id="GO:0003856">
    <property type="term" value="F:3-dehydroquinate synthase activity"/>
    <property type="evidence" value="ECO:0007669"/>
    <property type="project" value="UniProtKB-UniRule"/>
</dbReference>
<dbReference type="Gene3D" id="3.40.50.1970">
    <property type="match status" value="1"/>
</dbReference>
<evidence type="ECO:0000256" key="7">
    <source>
        <dbReference type="ARBA" id="ARBA00005412"/>
    </source>
</evidence>
<dbReference type="GO" id="GO:0009423">
    <property type="term" value="P:chorismate biosynthetic process"/>
    <property type="evidence" value="ECO:0007669"/>
    <property type="project" value="UniProtKB-UniRule"/>
</dbReference>
<evidence type="ECO:0000256" key="5">
    <source>
        <dbReference type="ARBA" id="ARBA00004496"/>
    </source>
</evidence>
<dbReference type="EC" id="4.2.3.4" evidence="8 19"/>
<dbReference type="Gene3D" id="1.20.1090.10">
    <property type="entry name" value="Dehydroquinate synthase-like - alpha domain"/>
    <property type="match status" value="1"/>
</dbReference>
<keyword evidence="18 19" id="KW-0170">Cobalt</keyword>
<evidence type="ECO:0000256" key="11">
    <source>
        <dbReference type="ARBA" id="ARBA00022605"/>
    </source>
</evidence>
<dbReference type="NCBIfam" id="TIGR01357">
    <property type="entry name" value="aroB"/>
    <property type="match status" value="1"/>
</dbReference>
<feature type="binding site" evidence="19">
    <location>
        <position position="250"/>
    </location>
    <ligand>
        <name>Zn(2+)</name>
        <dbReference type="ChEBI" id="CHEBI:29105"/>
    </ligand>
</feature>
<comment type="caution">
    <text evidence="19">Lacks conserved residue(s) required for the propagation of feature annotation.</text>
</comment>
<keyword evidence="10 19" id="KW-0963">Cytoplasm</keyword>
<dbReference type="HAMAP" id="MF_00110">
    <property type="entry name" value="DHQ_synthase"/>
    <property type="match status" value="1"/>
</dbReference>
<protein>
    <recommendedName>
        <fullName evidence="9 19">3-dehydroquinate synthase</fullName>
        <shortName evidence="19">DHQS</shortName>
        <ecNumber evidence="8 19">4.2.3.4</ecNumber>
    </recommendedName>
</protein>
<feature type="binding site" evidence="19">
    <location>
        <position position="154"/>
    </location>
    <ligand>
        <name>NAD(+)</name>
        <dbReference type="ChEBI" id="CHEBI:57540"/>
    </ligand>
</feature>
<comment type="caution">
    <text evidence="22">The sequence shown here is derived from an EMBL/GenBank/DDBJ whole genome shotgun (WGS) entry which is preliminary data.</text>
</comment>
<evidence type="ECO:0000256" key="8">
    <source>
        <dbReference type="ARBA" id="ARBA00013031"/>
    </source>
</evidence>
<keyword evidence="16 19" id="KW-0057">Aromatic amino acid biosynthesis</keyword>
<dbReference type="InterPro" id="IPR030963">
    <property type="entry name" value="DHQ_synth_fam"/>
</dbReference>
<dbReference type="Proteomes" id="UP000286862">
    <property type="component" value="Unassembled WGS sequence"/>
</dbReference>
<dbReference type="CDD" id="cd08195">
    <property type="entry name" value="DHQS"/>
    <property type="match status" value="1"/>
</dbReference>
<evidence type="ECO:0000256" key="16">
    <source>
        <dbReference type="ARBA" id="ARBA00023141"/>
    </source>
</evidence>
<keyword evidence="17 19" id="KW-0456">Lyase</keyword>
<evidence type="ECO:0000256" key="13">
    <source>
        <dbReference type="ARBA" id="ARBA00022741"/>
    </source>
</evidence>
<comment type="cofactor">
    <cofactor evidence="19">
        <name>Co(2+)</name>
        <dbReference type="ChEBI" id="CHEBI:48828"/>
    </cofactor>
    <cofactor evidence="19">
        <name>Zn(2+)</name>
        <dbReference type="ChEBI" id="CHEBI:29105"/>
    </cofactor>
    <text evidence="19">Binds 1 divalent metal cation per subunit. Can use either Co(2+) or Zn(2+).</text>
</comment>
<feature type="binding site" evidence="19">
    <location>
        <position position="266"/>
    </location>
    <ligand>
        <name>Zn(2+)</name>
        <dbReference type="ChEBI" id="CHEBI:29105"/>
    </ligand>
</feature>
<feature type="binding site" evidence="19">
    <location>
        <position position="187"/>
    </location>
    <ligand>
        <name>Zn(2+)</name>
        <dbReference type="ChEBI" id="CHEBI:29105"/>
    </ligand>
</feature>
<evidence type="ECO:0000256" key="10">
    <source>
        <dbReference type="ARBA" id="ARBA00022490"/>
    </source>
</evidence>
<keyword evidence="15 19" id="KW-0520">NAD</keyword>
<keyword evidence="13 19" id="KW-0547">Nucleotide-binding</keyword>
<evidence type="ECO:0000256" key="1">
    <source>
        <dbReference type="ARBA" id="ARBA00001393"/>
    </source>
</evidence>
<evidence type="ECO:0000256" key="4">
    <source>
        <dbReference type="ARBA" id="ARBA00003485"/>
    </source>
</evidence>
<dbReference type="GO" id="GO:0005737">
    <property type="term" value="C:cytoplasm"/>
    <property type="evidence" value="ECO:0007669"/>
    <property type="project" value="UniProtKB-SubCell"/>
</dbReference>
<dbReference type="GO" id="GO:0046872">
    <property type="term" value="F:metal ion binding"/>
    <property type="evidence" value="ECO:0007669"/>
    <property type="project" value="UniProtKB-KW"/>
</dbReference>
<dbReference type="InterPro" id="IPR030960">
    <property type="entry name" value="DHQS/DOIS_N"/>
</dbReference>
<dbReference type="InterPro" id="IPR056179">
    <property type="entry name" value="DHQS_C"/>
</dbReference>
<dbReference type="GO" id="GO:0008652">
    <property type="term" value="P:amino acid biosynthetic process"/>
    <property type="evidence" value="ECO:0007669"/>
    <property type="project" value="UniProtKB-KW"/>
</dbReference>
<dbReference type="GO" id="GO:0009073">
    <property type="term" value="P:aromatic amino acid family biosynthetic process"/>
    <property type="evidence" value="ECO:0007669"/>
    <property type="project" value="UniProtKB-KW"/>
</dbReference>
<keyword evidence="11 19" id="KW-0028">Amino-acid biosynthesis</keyword>
<dbReference type="PANTHER" id="PTHR43622:SF7">
    <property type="entry name" value="3-DEHYDROQUINATE SYNTHASE, CHLOROPLASTIC"/>
    <property type="match status" value="1"/>
</dbReference>
<evidence type="ECO:0000256" key="2">
    <source>
        <dbReference type="ARBA" id="ARBA00001911"/>
    </source>
</evidence>
<evidence type="ECO:0000256" key="9">
    <source>
        <dbReference type="ARBA" id="ARBA00017684"/>
    </source>
</evidence>
<dbReference type="FunFam" id="3.40.50.1970:FF:000007">
    <property type="entry name" value="Pentafunctional AROM polypeptide"/>
    <property type="match status" value="1"/>
</dbReference>
<sequence length="362" mass="39139">MAETVVTVGLGDRSYPIRISSGLLAKIGFDLRQRDIGTKYGVIADDTVAELYGKQCLQSLESAGLRAELITFPHGEANKHMETVAALASELAQRGFDRGDALIALGGGVTGDITGFLAAIYMRGIPFVQVPTTLLSQVDSSVGGKTGVDLPEGKNLVGVFYQPKAVYIDTDVLHTLPLDELQGGLAEVIKYGVIHDADFFAFLKKNKDAVFALQQDVLTRLIARCCEIKAWVVEQDEREGGLRRILNFGHTIGHAVEAASDFQLIHGKSVAIGMCAAAKLAVRTGCLAEQDACAIQDLIERYELPRSIPAELDRQLIKKYLLNDKKTIAGRVFYVLPEAIGKVMITNQVSAHDVDAVITCPV</sequence>
<evidence type="ECO:0000256" key="6">
    <source>
        <dbReference type="ARBA" id="ARBA00004661"/>
    </source>
</evidence>
<dbReference type="Pfam" id="PF01761">
    <property type="entry name" value="DHQ_synthase"/>
    <property type="match status" value="1"/>
</dbReference>
<dbReference type="EMBL" id="MTKQ01000251">
    <property type="protein sequence ID" value="RWX45840.1"/>
    <property type="molecule type" value="Genomic_DNA"/>
</dbReference>
<evidence type="ECO:0000256" key="17">
    <source>
        <dbReference type="ARBA" id="ARBA00023239"/>
    </source>
</evidence>
<evidence type="ECO:0000256" key="14">
    <source>
        <dbReference type="ARBA" id="ARBA00022833"/>
    </source>
</evidence>
<comment type="subcellular location">
    <subcellularLocation>
        <location evidence="5 19">Cytoplasm</location>
    </subcellularLocation>
</comment>
<evidence type="ECO:0000256" key="15">
    <source>
        <dbReference type="ARBA" id="ARBA00023027"/>
    </source>
</evidence>
<dbReference type="GO" id="GO:0000166">
    <property type="term" value="F:nucleotide binding"/>
    <property type="evidence" value="ECO:0007669"/>
    <property type="project" value="UniProtKB-KW"/>
</dbReference>
<accession>A0A3S3QRS7</accession>
<name>A0A3S3QRS7_9BACT</name>
<feature type="binding site" evidence="19">
    <location>
        <begin position="108"/>
        <end position="112"/>
    </location>
    <ligand>
        <name>NAD(+)</name>
        <dbReference type="ChEBI" id="CHEBI:57540"/>
    </ligand>
</feature>
<dbReference type="SUPFAM" id="SSF56796">
    <property type="entry name" value="Dehydroquinate synthase-like"/>
    <property type="match status" value="1"/>
</dbReference>
<evidence type="ECO:0000256" key="3">
    <source>
        <dbReference type="ARBA" id="ARBA00001947"/>
    </source>
</evidence>
<reference evidence="22 23" key="1">
    <citation type="submission" date="2017-01" db="EMBL/GenBank/DDBJ databases">
        <title>The cable genome- insights into the physiology and evolution of filamentous bacteria capable of sulfide oxidation via long distance electron transfer.</title>
        <authorList>
            <person name="Schreiber L."/>
            <person name="Bjerg J.T."/>
            <person name="Boggild A."/>
            <person name="Van De Vossenberg J."/>
            <person name="Meysman F."/>
            <person name="Nielsen L.P."/>
            <person name="Schramm A."/>
            <person name="Kjeldsen K.U."/>
        </authorList>
    </citation>
    <scope>NUCLEOTIDE SEQUENCE [LARGE SCALE GENOMIC DNA]</scope>
    <source>
        <strain evidence="22">A2</strain>
    </source>
</reference>
<proteinExistence type="inferred from homology"/>
<feature type="domain" description="3-dehydroquinate synthase C-terminal" evidence="21">
    <location>
        <begin position="184"/>
        <end position="327"/>
    </location>
</feature>
<gene>
    <name evidence="19" type="primary">aroB</name>
    <name evidence="22" type="ORF">VT99_12511</name>
</gene>
<dbReference type="AlphaFoldDB" id="A0A3S3QRS7"/>
<dbReference type="PANTHER" id="PTHR43622">
    <property type="entry name" value="3-DEHYDROQUINATE SYNTHASE"/>
    <property type="match status" value="1"/>
</dbReference>
<evidence type="ECO:0000259" key="21">
    <source>
        <dbReference type="Pfam" id="PF24621"/>
    </source>
</evidence>
<feature type="binding site" evidence="19">
    <location>
        <position position="145"/>
    </location>
    <ligand>
        <name>NAD(+)</name>
        <dbReference type="ChEBI" id="CHEBI:57540"/>
    </ligand>
</feature>
<comment type="cofactor">
    <cofactor evidence="2 19">
        <name>NAD(+)</name>
        <dbReference type="ChEBI" id="CHEBI:57540"/>
    </cofactor>
</comment>
<organism evidence="22 23">
    <name type="scientific">Candidatus Electrothrix marina</name>
    <dbReference type="NCBI Taxonomy" id="1859130"/>
    <lineage>
        <taxon>Bacteria</taxon>
        <taxon>Pseudomonadati</taxon>
        <taxon>Thermodesulfobacteriota</taxon>
        <taxon>Desulfobulbia</taxon>
        <taxon>Desulfobulbales</taxon>
        <taxon>Desulfobulbaceae</taxon>
        <taxon>Candidatus Electrothrix</taxon>
    </lineage>
</organism>
<dbReference type="InterPro" id="IPR050071">
    <property type="entry name" value="Dehydroquinate_synthase"/>
</dbReference>
<comment type="pathway">
    <text evidence="6 19">Metabolic intermediate biosynthesis; chorismate biosynthesis; chorismate from D-erythrose 4-phosphate and phosphoenolpyruvate: step 2/7.</text>
</comment>
<evidence type="ECO:0000256" key="19">
    <source>
        <dbReference type="HAMAP-Rule" id="MF_00110"/>
    </source>
</evidence>
<evidence type="ECO:0000313" key="23">
    <source>
        <dbReference type="Proteomes" id="UP000286862"/>
    </source>
</evidence>
<feature type="binding site" evidence="19">
    <location>
        <begin position="132"/>
        <end position="133"/>
    </location>
    <ligand>
        <name>NAD(+)</name>
        <dbReference type="ChEBI" id="CHEBI:57540"/>
    </ligand>
</feature>
<comment type="catalytic activity">
    <reaction evidence="1 19">
        <text>7-phospho-2-dehydro-3-deoxy-D-arabino-heptonate = 3-dehydroquinate + phosphate</text>
        <dbReference type="Rhea" id="RHEA:21968"/>
        <dbReference type="ChEBI" id="CHEBI:32364"/>
        <dbReference type="ChEBI" id="CHEBI:43474"/>
        <dbReference type="ChEBI" id="CHEBI:58394"/>
        <dbReference type="EC" id="4.2.3.4"/>
    </reaction>
</comment>
<comment type="function">
    <text evidence="4 19">Catalyzes the conversion of 3-deoxy-D-arabino-heptulosonate 7-phosphate (DAHP) to dehydroquinate (DHQ).</text>
</comment>
<evidence type="ECO:0000256" key="18">
    <source>
        <dbReference type="ARBA" id="ARBA00023285"/>
    </source>
</evidence>
<keyword evidence="14 19" id="KW-0862">Zinc</keyword>
<keyword evidence="12 19" id="KW-0479">Metal-binding</keyword>
<dbReference type="UniPathway" id="UPA00053">
    <property type="reaction ID" value="UER00085"/>
</dbReference>
<evidence type="ECO:0000256" key="12">
    <source>
        <dbReference type="ARBA" id="ARBA00022723"/>
    </source>
</evidence>
<dbReference type="InterPro" id="IPR016037">
    <property type="entry name" value="DHQ_synth_AroB"/>
</dbReference>
<evidence type="ECO:0000313" key="22">
    <source>
        <dbReference type="EMBL" id="RWX45840.1"/>
    </source>
</evidence>
<comment type="cofactor">
    <cofactor evidence="3">
        <name>Zn(2+)</name>
        <dbReference type="ChEBI" id="CHEBI:29105"/>
    </cofactor>
</comment>
<evidence type="ECO:0000259" key="20">
    <source>
        <dbReference type="Pfam" id="PF01761"/>
    </source>
</evidence>
<feature type="domain" description="3-dehydroquinate synthase N-terminal" evidence="20">
    <location>
        <begin position="70"/>
        <end position="181"/>
    </location>
</feature>
<dbReference type="Pfam" id="PF24621">
    <property type="entry name" value="DHQS_C"/>
    <property type="match status" value="1"/>
</dbReference>
<comment type="similarity">
    <text evidence="7 19">Belongs to the sugar phosphate cyclases superfamily. Dehydroquinate synthase family.</text>
</comment>
<dbReference type="PIRSF" id="PIRSF001455">
    <property type="entry name" value="DHQ_synth"/>
    <property type="match status" value="1"/>
</dbReference>